<dbReference type="CDD" id="cd01335">
    <property type="entry name" value="Radical_SAM"/>
    <property type="match status" value="1"/>
</dbReference>
<comment type="cofactor">
    <cofactor evidence="13 14">
        <name>[4Fe-4S] cluster</name>
        <dbReference type="ChEBI" id="CHEBI:49883"/>
    </cofactor>
    <text evidence="13 14">Binds 1 [4Fe-4S] cluster. The cluster is coordinated with 3 cysteines and an exchangeable S-adenosyl-L-methionine.</text>
</comment>
<dbReference type="AlphaFoldDB" id="A0A2W4WJF7"/>
<dbReference type="InterPro" id="IPR024177">
    <property type="entry name" value="Biotin_synthase"/>
</dbReference>
<dbReference type="SFLD" id="SFLDG01278">
    <property type="entry name" value="biotin_synthase_like"/>
    <property type="match status" value="1"/>
</dbReference>
<dbReference type="SFLD" id="SFLDS00029">
    <property type="entry name" value="Radical_SAM"/>
    <property type="match status" value="1"/>
</dbReference>
<dbReference type="InterPro" id="IPR010722">
    <property type="entry name" value="BATS_dom"/>
</dbReference>
<accession>A0A2W4WJF7</accession>
<proteinExistence type="inferred from homology"/>
<dbReference type="SMART" id="SM00876">
    <property type="entry name" value="BATS"/>
    <property type="match status" value="1"/>
</dbReference>
<dbReference type="InterPro" id="IPR002684">
    <property type="entry name" value="Biotin_synth/BioAB"/>
</dbReference>
<dbReference type="HAMAP" id="MF_01694">
    <property type="entry name" value="BioB"/>
    <property type="match status" value="1"/>
</dbReference>
<dbReference type="Proteomes" id="UP000249467">
    <property type="component" value="Unassembled WGS sequence"/>
</dbReference>
<feature type="binding site" evidence="13 14">
    <location>
        <position position="62"/>
    </location>
    <ligand>
        <name>[4Fe-4S] cluster</name>
        <dbReference type="ChEBI" id="CHEBI:49883"/>
        <note>4Fe-4S-S-AdoMet</note>
    </ligand>
</feature>
<dbReference type="InterPro" id="IPR006638">
    <property type="entry name" value="Elp3/MiaA/NifB-like_rSAM"/>
</dbReference>
<reference evidence="16 17" key="1">
    <citation type="submission" date="2018-04" db="EMBL/GenBank/DDBJ databases">
        <authorList>
            <person name="Go L.Y."/>
            <person name="Mitchell J.A."/>
        </authorList>
    </citation>
    <scope>NUCLEOTIDE SEQUENCE [LARGE SCALE GENOMIC DNA]</scope>
    <source>
        <strain evidence="16">ULC066bin1</strain>
    </source>
</reference>
<keyword evidence="11 13" id="KW-0411">Iron-sulfur</keyword>
<comment type="pathway">
    <text evidence="1 13">Cofactor biosynthesis; biotin biosynthesis; biotin from 7,8-diaminononanoate: step 2/2.</text>
</comment>
<dbReference type="Pfam" id="PF06968">
    <property type="entry name" value="BATS"/>
    <property type="match status" value="1"/>
</dbReference>
<dbReference type="SMART" id="SM00729">
    <property type="entry name" value="Elp3"/>
    <property type="match status" value="1"/>
</dbReference>
<feature type="binding site" evidence="13 14">
    <location>
        <position position="69"/>
    </location>
    <ligand>
        <name>[4Fe-4S] cluster</name>
        <dbReference type="ChEBI" id="CHEBI:49883"/>
        <note>4Fe-4S-S-AdoMet</note>
    </ligand>
</feature>
<dbReference type="PROSITE" id="PS51918">
    <property type="entry name" value="RADICAL_SAM"/>
    <property type="match status" value="1"/>
</dbReference>
<name>A0A2W4WJF7_9CYAN</name>
<dbReference type="PIRSF" id="PIRSF001619">
    <property type="entry name" value="Biotin_synth"/>
    <property type="match status" value="1"/>
</dbReference>
<comment type="cofactor">
    <cofactor evidence="14">
        <name>[2Fe-2S] cluster</name>
        <dbReference type="ChEBI" id="CHEBI:190135"/>
    </cofactor>
    <text evidence="14">Binds 1 [2Fe-2S] cluster. The cluster is coordinated with 3 cysteines and 1 arginine.</text>
</comment>
<feature type="binding site" evidence="13 14">
    <location>
        <position position="106"/>
    </location>
    <ligand>
        <name>[2Fe-2S] cluster</name>
        <dbReference type="ChEBI" id="CHEBI:190135"/>
    </ligand>
</feature>
<dbReference type="GO" id="GO:0005506">
    <property type="term" value="F:iron ion binding"/>
    <property type="evidence" value="ECO:0007669"/>
    <property type="project" value="UniProtKB-UniRule"/>
</dbReference>
<keyword evidence="7 13" id="KW-0001">2Fe-2S</keyword>
<dbReference type="EMBL" id="QBML01000002">
    <property type="protein sequence ID" value="PZO44592.1"/>
    <property type="molecule type" value="Genomic_DNA"/>
</dbReference>
<evidence type="ECO:0000256" key="8">
    <source>
        <dbReference type="ARBA" id="ARBA00022723"/>
    </source>
</evidence>
<evidence type="ECO:0000256" key="7">
    <source>
        <dbReference type="ARBA" id="ARBA00022714"/>
    </source>
</evidence>
<keyword evidence="9 13" id="KW-0093">Biotin biosynthesis</keyword>
<protein>
    <recommendedName>
        <fullName evidence="3 13">Biotin synthase</fullName>
        <ecNumber evidence="3 13">2.8.1.6</ecNumber>
    </recommendedName>
</protein>
<dbReference type="GO" id="GO:0004076">
    <property type="term" value="F:biotin synthase activity"/>
    <property type="evidence" value="ECO:0007669"/>
    <property type="project" value="UniProtKB-UniRule"/>
</dbReference>
<evidence type="ECO:0000256" key="14">
    <source>
        <dbReference type="PIRSR" id="PIRSR001619-1"/>
    </source>
</evidence>
<feature type="binding site" evidence="13 14">
    <location>
        <position position="66"/>
    </location>
    <ligand>
        <name>[4Fe-4S] cluster</name>
        <dbReference type="ChEBI" id="CHEBI:49883"/>
        <note>4Fe-4S-S-AdoMet</note>
    </ligand>
</feature>
<dbReference type="EC" id="2.8.1.6" evidence="3 13"/>
<evidence type="ECO:0000256" key="12">
    <source>
        <dbReference type="ARBA" id="ARBA00051157"/>
    </source>
</evidence>
<evidence type="ECO:0000256" key="10">
    <source>
        <dbReference type="ARBA" id="ARBA00023004"/>
    </source>
</evidence>
<keyword evidence="5 13" id="KW-0808">Transferase</keyword>
<keyword evidence="6 13" id="KW-0949">S-adenosyl-L-methionine</keyword>
<dbReference type="SFLD" id="SFLDG01060">
    <property type="entry name" value="BATS_domain_containing"/>
    <property type="match status" value="1"/>
</dbReference>
<evidence type="ECO:0000259" key="15">
    <source>
        <dbReference type="PROSITE" id="PS51918"/>
    </source>
</evidence>
<comment type="function">
    <text evidence="13">Catalyzes the conversion of dethiobiotin (DTB) to biotin by the insertion of a sulfur atom into dethiobiotin via a radical-based mechanism.</text>
</comment>
<dbReference type="UniPathway" id="UPA00078">
    <property type="reaction ID" value="UER00162"/>
</dbReference>
<feature type="binding site" evidence="13 14">
    <location>
        <position position="270"/>
    </location>
    <ligand>
        <name>[2Fe-2S] cluster</name>
        <dbReference type="ChEBI" id="CHEBI:190135"/>
    </ligand>
</feature>
<evidence type="ECO:0000256" key="5">
    <source>
        <dbReference type="ARBA" id="ARBA00022679"/>
    </source>
</evidence>
<dbReference type="PANTHER" id="PTHR22976">
    <property type="entry name" value="BIOTIN SYNTHASE"/>
    <property type="match status" value="1"/>
</dbReference>
<dbReference type="Pfam" id="PF04055">
    <property type="entry name" value="Radical_SAM"/>
    <property type="match status" value="1"/>
</dbReference>
<dbReference type="InterPro" id="IPR058240">
    <property type="entry name" value="rSAM_sf"/>
</dbReference>
<evidence type="ECO:0000256" key="13">
    <source>
        <dbReference type="HAMAP-Rule" id="MF_01694"/>
    </source>
</evidence>
<comment type="similarity">
    <text evidence="2 13">Belongs to the radical SAM superfamily. Biotin synthase family.</text>
</comment>
<comment type="catalytic activity">
    <reaction evidence="12 13">
        <text>(4R,5S)-dethiobiotin + (sulfur carrier)-SH + 2 reduced [2Fe-2S]-[ferredoxin] + 2 S-adenosyl-L-methionine = (sulfur carrier)-H + biotin + 2 5'-deoxyadenosine + 2 L-methionine + 2 oxidized [2Fe-2S]-[ferredoxin]</text>
        <dbReference type="Rhea" id="RHEA:22060"/>
        <dbReference type="Rhea" id="RHEA-COMP:10000"/>
        <dbReference type="Rhea" id="RHEA-COMP:10001"/>
        <dbReference type="Rhea" id="RHEA-COMP:14737"/>
        <dbReference type="Rhea" id="RHEA-COMP:14739"/>
        <dbReference type="ChEBI" id="CHEBI:17319"/>
        <dbReference type="ChEBI" id="CHEBI:29917"/>
        <dbReference type="ChEBI" id="CHEBI:33737"/>
        <dbReference type="ChEBI" id="CHEBI:33738"/>
        <dbReference type="ChEBI" id="CHEBI:57586"/>
        <dbReference type="ChEBI" id="CHEBI:57844"/>
        <dbReference type="ChEBI" id="CHEBI:59789"/>
        <dbReference type="ChEBI" id="CHEBI:64428"/>
        <dbReference type="ChEBI" id="CHEBI:149473"/>
        <dbReference type="EC" id="2.8.1.6"/>
    </reaction>
</comment>
<feature type="binding site" evidence="13 14">
    <location>
        <position position="198"/>
    </location>
    <ligand>
        <name>[2Fe-2S] cluster</name>
        <dbReference type="ChEBI" id="CHEBI:190135"/>
    </ligand>
</feature>
<evidence type="ECO:0000313" key="16">
    <source>
        <dbReference type="EMBL" id="PZO44592.1"/>
    </source>
</evidence>
<gene>
    <name evidence="13 16" type="primary">bioB</name>
    <name evidence="16" type="ORF">DCF19_02270</name>
</gene>
<keyword evidence="4 13" id="KW-0004">4Fe-4S</keyword>
<dbReference type="GO" id="GO:0051539">
    <property type="term" value="F:4 iron, 4 sulfur cluster binding"/>
    <property type="evidence" value="ECO:0007669"/>
    <property type="project" value="UniProtKB-KW"/>
</dbReference>
<evidence type="ECO:0000256" key="3">
    <source>
        <dbReference type="ARBA" id="ARBA00012236"/>
    </source>
</evidence>
<sequence>MAIALSYVVSINTLLISLESVTEIYNQPLLSLVFEAQSVHRQHHQTDAVQMCTLSNIKSGRCPEDCKYCPQSARYPTGVETYPLLPLDEVISQAKEAKQHGATRFCMGAAWRNAPDGEEFERVLQMVEAVAGMGMEACVTMGMLRPDQAQRLAQAGLTAYNHNLDTSESFYPEIITTRTYRDRLETIQHVAEAGIQVCCGGIVGMGETDRDRIELLHTLANLTPQPESVPINALSAVEGTPFGNLEAIDPLVLVRMVATARILMPKAIVRLSAGRDRLSASDQALCFLAGANSIFSSEKLLTTANPDWQDDAAMFQNLGIKPKGSSIYS</sequence>
<feature type="binding site" evidence="13 14">
    <location>
        <position position="138"/>
    </location>
    <ligand>
        <name>[2Fe-2S] cluster</name>
        <dbReference type="ChEBI" id="CHEBI:190135"/>
    </ligand>
</feature>
<keyword evidence="10 13" id="KW-0408">Iron</keyword>
<dbReference type="SFLD" id="SFLDF00272">
    <property type="entry name" value="biotin_synthase"/>
    <property type="match status" value="1"/>
</dbReference>
<evidence type="ECO:0000256" key="4">
    <source>
        <dbReference type="ARBA" id="ARBA00022485"/>
    </source>
</evidence>
<evidence type="ECO:0000256" key="2">
    <source>
        <dbReference type="ARBA" id="ARBA00010765"/>
    </source>
</evidence>
<dbReference type="GO" id="GO:0051537">
    <property type="term" value="F:2 iron, 2 sulfur cluster binding"/>
    <property type="evidence" value="ECO:0007669"/>
    <property type="project" value="UniProtKB-KW"/>
</dbReference>
<feature type="domain" description="Radical SAM core" evidence="15">
    <location>
        <begin position="47"/>
        <end position="275"/>
    </location>
</feature>
<dbReference type="SUPFAM" id="SSF102114">
    <property type="entry name" value="Radical SAM enzymes"/>
    <property type="match status" value="1"/>
</dbReference>
<reference evidence="16 17" key="2">
    <citation type="submission" date="2018-06" db="EMBL/GenBank/DDBJ databases">
        <title>Metagenomic assembly of (sub)arctic Cyanobacteria and their associated microbiome from non-axenic cultures.</title>
        <authorList>
            <person name="Baurain D."/>
        </authorList>
    </citation>
    <scope>NUCLEOTIDE SEQUENCE [LARGE SCALE GENOMIC DNA]</scope>
    <source>
        <strain evidence="16">ULC066bin1</strain>
    </source>
</reference>
<organism evidence="16 17">
    <name type="scientific">Pseudanabaena frigida</name>
    <dbReference type="NCBI Taxonomy" id="945775"/>
    <lineage>
        <taxon>Bacteria</taxon>
        <taxon>Bacillati</taxon>
        <taxon>Cyanobacteriota</taxon>
        <taxon>Cyanophyceae</taxon>
        <taxon>Pseudanabaenales</taxon>
        <taxon>Pseudanabaenaceae</taxon>
        <taxon>Pseudanabaena</taxon>
    </lineage>
</organism>
<dbReference type="InterPro" id="IPR013785">
    <property type="entry name" value="Aldolase_TIM"/>
</dbReference>
<dbReference type="PANTHER" id="PTHR22976:SF2">
    <property type="entry name" value="BIOTIN SYNTHASE, MITOCHONDRIAL"/>
    <property type="match status" value="1"/>
</dbReference>
<dbReference type="InterPro" id="IPR007197">
    <property type="entry name" value="rSAM"/>
</dbReference>
<dbReference type="Gene3D" id="3.20.20.70">
    <property type="entry name" value="Aldolase class I"/>
    <property type="match status" value="1"/>
</dbReference>
<comment type="cofactor">
    <cofactor evidence="13">
        <name>[2Fe-2S] cluster</name>
        <dbReference type="ChEBI" id="CHEBI:190135"/>
    </cofactor>
    <text evidence="13">Binds 1 [2Fe-2S] cluster. The cluster is coordinated with 3 cysteines and 1 arginine.</text>
</comment>
<evidence type="ECO:0000256" key="11">
    <source>
        <dbReference type="ARBA" id="ARBA00023014"/>
    </source>
</evidence>
<dbReference type="NCBIfam" id="TIGR00433">
    <property type="entry name" value="bioB"/>
    <property type="match status" value="1"/>
</dbReference>
<comment type="caution">
    <text evidence="16">The sequence shown here is derived from an EMBL/GenBank/DDBJ whole genome shotgun (WGS) entry which is preliminary data.</text>
</comment>
<comment type="subunit">
    <text evidence="13">Homodimer.</text>
</comment>
<dbReference type="GO" id="GO:0009102">
    <property type="term" value="P:biotin biosynthetic process"/>
    <property type="evidence" value="ECO:0007669"/>
    <property type="project" value="UniProtKB-UniRule"/>
</dbReference>
<keyword evidence="8 13" id="KW-0479">Metal-binding</keyword>
<evidence type="ECO:0000256" key="6">
    <source>
        <dbReference type="ARBA" id="ARBA00022691"/>
    </source>
</evidence>
<evidence type="ECO:0000256" key="1">
    <source>
        <dbReference type="ARBA" id="ARBA00004942"/>
    </source>
</evidence>
<evidence type="ECO:0000313" key="17">
    <source>
        <dbReference type="Proteomes" id="UP000249467"/>
    </source>
</evidence>
<evidence type="ECO:0000256" key="9">
    <source>
        <dbReference type="ARBA" id="ARBA00022756"/>
    </source>
</evidence>